<accession>A0AAP0P1L3</accession>
<protein>
    <submittedName>
        <fullName evidence="2">Uncharacterized protein</fullName>
    </submittedName>
</protein>
<evidence type="ECO:0000313" key="2">
    <source>
        <dbReference type="EMBL" id="KAK9124151.1"/>
    </source>
</evidence>
<evidence type="ECO:0000256" key="1">
    <source>
        <dbReference type="SAM" id="MobiDB-lite"/>
    </source>
</evidence>
<proteinExistence type="predicted"/>
<reference evidence="2 3" key="1">
    <citation type="submission" date="2024-01" db="EMBL/GenBank/DDBJ databases">
        <title>Genome assemblies of Stephania.</title>
        <authorList>
            <person name="Yang L."/>
        </authorList>
    </citation>
    <scope>NUCLEOTIDE SEQUENCE [LARGE SCALE GENOMIC DNA]</scope>
    <source>
        <strain evidence="2">QJT</strain>
        <tissue evidence="2">Leaf</tissue>
    </source>
</reference>
<feature type="region of interest" description="Disordered" evidence="1">
    <location>
        <begin position="86"/>
        <end position="122"/>
    </location>
</feature>
<keyword evidence="3" id="KW-1185">Reference proteome</keyword>
<gene>
    <name evidence="2" type="ORF">Sjap_013753</name>
</gene>
<dbReference type="Proteomes" id="UP001417504">
    <property type="component" value="Unassembled WGS sequence"/>
</dbReference>
<evidence type="ECO:0000313" key="3">
    <source>
        <dbReference type="Proteomes" id="UP001417504"/>
    </source>
</evidence>
<feature type="compositionally biased region" description="Basic and acidic residues" evidence="1">
    <location>
        <begin position="86"/>
        <end position="95"/>
    </location>
</feature>
<comment type="caution">
    <text evidence="2">The sequence shown here is derived from an EMBL/GenBank/DDBJ whole genome shotgun (WGS) entry which is preliminary data.</text>
</comment>
<organism evidence="2 3">
    <name type="scientific">Stephania japonica</name>
    <dbReference type="NCBI Taxonomy" id="461633"/>
    <lineage>
        <taxon>Eukaryota</taxon>
        <taxon>Viridiplantae</taxon>
        <taxon>Streptophyta</taxon>
        <taxon>Embryophyta</taxon>
        <taxon>Tracheophyta</taxon>
        <taxon>Spermatophyta</taxon>
        <taxon>Magnoliopsida</taxon>
        <taxon>Ranunculales</taxon>
        <taxon>Menispermaceae</taxon>
        <taxon>Menispermoideae</taxon>
        <taxon>Cissampelideae</taxon>
        <taxon>Stephania</taxon>
    </lineage>
</organism>
<dbReference type="AlphaFoldDB" id="A0AAP0P1L3"/>
<name>A0AAP0P1L3_9MAGN</name>
<dbReference type="EMBL" id="JBBNAE010000005">
    <property type="protein sequence ID" value="KAK9124151.1"/>
    <property type="molecule type" value="Genomic_DNA"/>
</dbReference>
<sequence>MTMTKKKNKWGLAIFGGKKLAHTHYTRCQYMLLESFCCHIWEGFVILVRMKLLVCVHEAQKLPWISMVLYERALALVPENATYEDESRNKGVRELEENESIDGSGGMKRTSGTTVVGEKGRSGKDAKPFCLGFGLGEEDDELRVLDPPRLVNSHPLRKGPLAASRLWREATSGGALNIDDILGAACLSSSLNFLLFELKF</sequence>